<organism evidence="2">
    <name type="scientific">uncultured Nocardioidaceae bacterium</name>
    <dbReference type="NCBI Taxonomy" id="253824"/>
    <lineage>
        <taxon>Bacteria</taxon>
        <taxon>Bacillati</taxon>
        <taxon>Actinomycetota</taxon>
        <taxon>Actinomycetes</taxon>
        <taxon>Propionibacteriales</taxon>
        <taxon>Nocardioidaceae</taxon>
        <taxon>environmental samples</taxon>
    </lineage>
</organism>
<accession>A0A6J4N0A8</accession>
<gene>
    <name evidence="2" type="ORF">AVDCRST_MAG47-1283</name>
</gene>
<feature type="non-terminal residue" evidence="2">
    <location>
        <position position="281"/>
    </location>
</feature>
<name>A0A6J4N0A8_9ACTN</name>
<protein>
    <submittedName>
        <fullName evidence="2">CmpX</fullName>
    </submittedName>
</protein>
<proteinExistence type="predicted"/>
<feature type="compositionally biased region" description="Basic and acidic residues" evidence="1">
    <location>
        <begin position="167"/>
        <end position="182"/>
    </location>
</feature>
<feature type="non-terminal residue" evidence="2">
    <location>
        <position position="1"/>
    </location>
</feature>
<feature type="compositionally biased region" description="Basic and acidic residues" evidence="1">
    <location>
        <begin position="1"/>
        <end position="10"/>
    </location>
</feature>
<evidence type="ECO:0000313" key="2">
    <source>
        <dbReference type="EMBL" id="CAA9371523.1"/>
    </source>
</evidence>
<sequence>AHRSNVEGRHRRDRRLPAQPHRVSPPAPHRLHRREGRLDHRDEAAGEDGRGPEDPGKQLQQVRPWRPGLPGCRQSGLLADLRLLPVRRRRRAEDRRADRLHEQRADLPPERACCGPHLHRCCPRRGRSGCCGHQAHGRHPDRQDRCHRRPGAGHGHRNVHDPGAAADRSRDRPDRLCRRDVRAGAGSCTRLRSRWPRRRRPPARGRLHQGSAAEGPGPCRHAAGPQPGSAGARPVPDQHHLRRAAAGLRRAAARVRPAAVDAAVPAAAAPPWDHGRFVDVL</sequence>
<feature type="compositionally biased region" description="Basic and acidic residues" evidence="1">
    <location>
        <begin position="36"/>
        <end position="56"/>
    </location>
</feature>
<dbReference type="AlphaFoldDB" id="A0A6J4N0A8"/>
<dbReference type="EMBL" id="CADCUK010000090">
    <property type="protein sequence ID" value="CAA9371523.1"/>
    <property type="molecule type" value="Genomic_DNA"/>
</dbReference>
<evidence type="ECO:0000256" key="1">
    <source>
        <dbReference type="SAM" id="MobiDB-lite"/>
    </source>
</evidence>
<feature type="compositionally biased region" description="Basic residues" evidence="1">
    <location>
        <begin position="145"/>
        <end position="157"/>
    </location>
</feature>
<feature type="region of interest" description="Disordered" evidence="1">
    <location>
        <begin position="1"/>
        <end position="71"/>
    </location>
</feature>
<reference evidence="2" key="1">
    <citation type="submission" date="2020-02" db="EMBL/GenBank/DDBJ databases">
        <authorList>
            <person name="Meier V. D."/>
        </authorList>
    </citation>
    <scope>NUCLEOTIDE SEQUENCE</scope>
    <source>
        <strain evidence="2">AVDCRST_MAG47</strain>
    </source>
</reference>
<feature type="region of interest" description="Disordered" evidence="1">
    <location>
        <begin position="134"/>
        <end position="249"/>
    </location>
</feature>
<feature type="compositionally biased region" description="Basic residues" evidence="1">
    <location>
        <begin position="191"/>
        <end position="207"/>
    </location>
</feature>